<dbReference type="Gene3D" id="3.60.21.10">
    <property type="match status" value="1"/>
</dbReference>
<organism evidence="2 3">
    <name type="scientific">Taibaiella chishuiensis</name>
    <dbReference type="NCBI Taxonomy" id="1434707"/>
    <lineage>
        <taxon>Bacteria</taxon>
        <taxon>Pseudomonadati</taxon>
        <taxon>Bacteroidota</taxon>
        <taxon>Chitinophagia</taxon>
        <taxon>Chitinophagales</taxon>
        <taxon>Chitinophagaceae</taxon>
        <taxon>Taibaiella</taxon>
    </lineage>
</organism>
<dbReference type="GO" id="GO:0016787">
    <property type="term" value="F:hydrolase activity"/>
    <property type="evidence" value="ECO:0007669"/>
    <property type="project" value="InterPro"/>
</dbReference>
<dbReference type="Pfam" id="PF00149">
    <property type="entry name" value="Metallophos"/>
    <property type="match status" value="1"/>
</dbReference>
<evidence type="ECO:0000313" key="3">
    <source>
        <dbReference type="Proteomes" id="UP000240572"/>
    </source>
</evidence>
<dbReference type="PANTHER" id="PTHR39323:SF1">
    <property type="entry name" value="BLR1149 PROTEIN"/>
    <property type="match status" value="1"/>
</dbReference>
<evidence type="ECO:0000313" key="2">
    <source>
        <dbReference type="EMBL" id="PSK90998.1"/>
    </source>
</evidence>
<dbReference type="EMBL" id="PYGD01000006">
    <property type="protein sequence ID" value="PSK90998.1"/>
    <property type="molecule type" value="Genomic_DNA"/>
</dbReference>
<dbReference type="InterPro" id="IPR029052">
    <property type="entry name" value="Metallo-depent_PP-like"/>
</dbReference>
<name>A0A2P8D1A5_9BACT</name>
<dbReference type="InterPro" id="IPR026336">
    <property type="entry name" value="PdeM-like"/>
</dbReference>
<sequence>MEITLAGTIIQLLPQKALFLPEHSLLVLGDLHLGKAMHFRKAGIFMPAASAADDYTMLHRLFQTYQPRQVFFLGDLFHSLHNSEWQQFGQLLDQYPGISFTLIRGNHDILKDSEYRQIGLQVVEGALRLGDLIFAHEPMTEIPEGAINIAGHIHPGCVLRGLGRQSLTLPCFYLSGQTFLLPAFGRLTGLHVLSRDRATSVFAVLPERVVAV</sequence>
<dbReference type="PANTHER" id="PTHR39323">
    <property type="entry name" value="BLR1149 PROTEIN"/>
    <property type="match status" value="1"/>
</dbReference>
<dbReference type="SUPFAM" id="SSF56300">
    <property type="entry name" value="Metallo-dependent phosphatases"/>
    <property type="match status" value="1"/>
</dbReference>
<dbReference type="PIRSF" id="PIRSF000887">
    <property type="entry name" value="Pesterase_MJ0037"/>
    <property type="match status" value="1"/>
</dbReference>
<proteinExistence type="predicted"/>
<feature type="domain" description="Calcineurin-like phosphoesterase" evidence="1">
    <location>
        <begin position="25"/>
        <end position="115"/>
    </location>
</feature>
<evidence type="ECO:0000259" key="1">
    <source>
        <dbReference type="Pfam" id="PF00149"/>
    </source>
</evidence>
<reference evidence="2 3" key="1">
    <citation type="submission" date="2018-03" db="EMBL/GenBank/DDBJ databases">
        <title>Genomic Encyclopedia of Type Strains, Phase III (KMG-III): the genomes of soil and plant-associated and newly described type strains.</title>
        <authorList>
            <person name="Whitman W."/>
        </authorList>
    </citation>
    <scope>NUCLEOTIDE SEQUENCE [LARGE SCALE GENOMIC DNA]</scope>
    <source>
        <strain evidence="2 3">CGMCC 1.12700</strain>
    </source>
</reference>
<dbReference type="OrthoDB" id="9795838at2"/>
<dbReference type="Proteomes" id="UP000240572">
    <property type="component" value="Unassembled WGS sequence"/>
</dbReference>
<comment type="caution">
    <text evidence="2">The sequence shown here is derived from an EMBL/GenBank/DDBJ whole genome shotgun (WGS) entry which is preliminary data.</text>
</comment>
<accession>A0A2P8D1A5</accession>
<dbReference type="InterPro" id="IPR024173">
    <property type="entry name" value="Pesterase_MJ0037-like"/>
</dbReference>
<keyword evidence="3" id="KW-1185">Reference proteome</keyword>
<dbReference type="InterPro" id="IPR004843">
    <property type="entry name" value="Calcineurin-like_PHP"/>
</dbReference>
<dbReference type="NCBIfam" id="TIGR04123">
    <property type="entry name" value="P_estr_lig_assc"/>
    <property type="match status" value="1"/>
</dbReference>
<dbReference type="RefSeq" id="WP_106523609.1">
    <property type="nucleotide sequence ID" value="NZ_PYGD01000006.1"/>
</dbReference>
<protein>
    <submittedName>
        <fullName evidence="2">Putative phosphoesterase</fullName>
    </submittedName>
</protein>
<gene>
    <name evidence="2" type="ORF">B0I18_1066</name>
</gene>
<dbReference type="AlphaFoldDB" id="A0A2P8D1A5"/>